<keyword evidence="5" id="KW-1185">Reference proteome</keyword>
<dbReference type="InterPro" id="IPR001806">
    <property type="entry name" value="Small_GTPase"/>
</dbReference>
<organism evidence="4 5">
    <name type="scientific">Mucor saturninus</name>
    <dbReference type="NCBI Taxonomy" id="64648"/>
    <lineage>
        <taxon>Eukaryota</taxon>
        <taxon>Fungi</taxon>
        <taxon>Fungi incertae sedis</taxon>
        <taxon>Mucoromycota</taxon>
        <taxon>Mucoromycotina</taxon>
        <taxon>Mucoromycetes</taxon>
        <taxon>Mucorales</taxon>
        <taxon>Mucorineae</taxon>
        <taxon>Mucoraceae</taxon>
        <taxon>Mucor</taxon>
    </lineage>
</organism>
<dbReference type="InterPro" id="IPR027417">
    <property type="entry name" value="P-loop_NTPase"/>
</dbReference>
<dbReference type="OrthoDB" id="8830751at2759"/>
<dbReference type="PROSITE" id="PS51419">
    <property type="entry name" value="RAB"/>
    <property type="match status" value="1"/>
</dbReference>
<keyword evidence="3" id="KW-0342">GTP-binding</keyword>
<proteinExistence type="inferred from homology"/>
<dbReference type="SUPFAM" id="SSF52540">
    <property type="entry name" value="P-loop containing nucleoside triphosphate hydrolases"/>
    <property type="match status" value="1"/>
</dbReference>
<dbReference type="PRINTS" id="PR00449">
    <property type="entry name" value="RASTRNSFRMNG"/>
</dbReference>
<dbReference type="Pfam" id="PF00071">
    <property type="entry name" value="Ras"/>
    <property type="match status" value="1"/>
</dbReference>
<dbReference type="GO" id="GO:0005525">
    <property type="term" value="F:GTP binding"/>
    <property type="evidence" value="ECO:0007669"/>
    <property type="project" value="UniProtKB-KW"/>
</dbReference>
<evidence type="ECO:0000256" key="2">
    <source>
        <dbReference type="ARBA" id="ARBA00022741"/>
    </source>
</evidence>
<dbReference type="InterPro" id="IPR005225">
    <property type="entry name" value="Small_GTP-bd"/>
</dbReference>
<dbReference type="Proteomes" id="UP000603453">
    <property type="component" value="Unassembled WGS sequence"/>
</dbReference>
<dbReference type="PROSITE" id="PS51421">
    <property type="entry name" value="RAS"/>
    <property type="match status" value="1"/>
</dbReference>
<dbReference type="NCBIfam" id="TIGR00231">
    <property type="entry name" value="small_GTP"/>
    <property type="match status" value="1"/>
</dbReference>
<dbReference type="PROSITE" id="PS51420">
    <property type="entry name" value="RHO"/>
    <property type="match status" value="1"/>
</dbReference>
<evidence type="ECO:0000313" key="4">
    <source>
        <dbReference type="EMBL" id="KAG2205503.1"/>
    </source>
</evidence>
<dbReference type="PANTHER" id="PTHR24072">
    <property type="entry name" value="RHO FAMILY GTPASE"/>
    <property type="match status" value="1"/>
</dbReference>
<evidence type="ECO:0000256" key="1">
    <source>
        <dbReference type="ARBA" id="ARBA00010142"/>
    </source>
</evidence>
<comment type="similarity">
    <text evidence="1">Belongs to the small GTPase superfamily. Rho family.</text>
</comment>
<dbReference type="AlphaFoldDB" id="A0A8H7R7A9"/>
<accession>A0A8H7R7A9</accession>
<dbReference type="GO" id="GO:0003924">
    <property type="term" value="F:GTPase activity"/>
    <property type="evidence" value="ECO:0007669"/>
    <property type="project" value="InterPro"/>
</dbReference>
<reference evidence="4" key="1">
    <citation type="submission" date="2020-12" db="EMBL/GenBank/DDBJ databases">
        <title>Metabolic potential, ecology and presence of endohyphal bacteria is reflected in genomic diversity of Mucoromycotina.</title>
        <authorList>
            <person name="Muszewska A."/>
            <person name="Okrasinska A."/>
            <person name="Steczkiewicz K."/>
            <person name="Drgas O."/>
            <person name="Orlowska M."/>
            <person name="Perlinska-Lenart U."/>
            <person name="Aleksandrzak-Piekarczyk T."/>
            <person name="Szatraj K."/>
            <person name="Zielenkiewicz U."/>
            <person name="Pilsyk S."/>
            <person name="Malc E."/>
            <person name="Mieczkowski P."/>
            <person name="Kruszewska J.S."/>
            <person name="Biernat P."/>
            <person name="Pawlowska J."/>
        </authorList>
    </citation>
    <scope>NUCLEOTIDE SEQUENCE</scope>
    <source>
        <strain evidence="4">WA0000017839</strain>
    </source>
</reference>
<dbReference type="SMART" id="SM00174">
    <property type="entry name" value="RHO"/>
    <property type="match status" value="1"/>
</dbReference>
<protein>
    <submittedName>
        <fullName evidence="4">Uncharacterized protein</fullName>
    </submittedName>
</protein>
<dbReference type="EMBL" id="JAEPRD010000036">
    <property type="protein sequence ID" value="KAG2205503.1"/>
    <property type="molecule type" value="Genomic_DNA"/>
</dbReference>
<dbReference type="GO" id="GO:0007264">
    <property type="term" value="P:small GTPase-mediated signal transduction"/>
    <property type="evidence" value="ECO:0007669"/>
    <property type="project" value="InterPro"/>
</dbReference>
<dbReference type="SMART" id="SM00173">
    <property type="entry name" value="RAS"/>
    <property type="match status" value="1"/>
</dbReference>
<dbReference type="InterPro" id="IPR003578">
    <property type="entry name" value="Small_GTPase_Rho"/>
</dbReference>
<evidence type="ECO:0000313" key="5">
    <source>
        <dbReference type="Proteomes" id="UP000603453"/>
    </source>
</evidence>
<dbReference type="FunFam" id="3.40.50.300:FF:001179">
    <property type="entry name" value="Rho family GTPase"/>
    <property type="match status" value="1"/>
</dbReference>
<dbReference type="Gene3D" id="3.40.50.300">
    <property type="entry name" value="P-loop containing nucleotide triphosphate hydrolases"/>
    <property type="match status" value="1"/>
</dbReference>
<name>A0A8H7R7A9_9FUNG</name>
<evidence type="ECO:0000256" key="3">
    <source>
        <dbReference type="ARBA" id="ARBA00023134"/>
    </source>
</evidence>
<sequence length="204" mass="22912">MAKPTRISRCKLVVVGDGACGKTCLLYVYTEFGFPEKYIPTVFQSFVQETKVDGIQVELALWDTAGQEDYDRLRPLSYPGAHVILLCFAIDSPDSLDNVQEKWIEELNTHCYRVPLLLVGCKKDLRVDTKTIDELQKISQKPVSYEEGVAACANIGASKYFECSAKLNDGVQQVFEHAARAAYIYKDSITRSQCHKGQKKCICL</sequence>
<dbReference type="SMART" id="SM00175">
    <property type="entry name" value="RAB"/>
    <property type="match status" value="1"/>
</dbReference>
<gene>
    <name evidence="4" type="ORF">INT47_005877</name>
</gene>
<comment type="caution">
    <text evidence="4">The sequence shown here is derived from an EMBL/GenBank/DDBJ whole genome shotgun (WGS) entry which is preliminary data.</text>
</comment>
<keyword evidence="2" id="KW-0547">Nucleotide-binding</keyword>